<dbReference type="SUPFAM" id="SSF52540">
    <property type="entry name" value="P-loop containing nucleoside triphosphate hydrolases"/>
    <property type="match status" value="1"/>
</dbReference>
<comment type="similarity">
    <text evidence="3">Belongs to the TRAFAC class YlqF/YawG GTPase family. MTG1 subfamily.</text>
</comment>
<dbReference type="InterPro" id="IPR027417">
    <property type="entry name" value="P-loop_NTPase"/>
</dbReference>
<dbReference type="EMBL" id="CP001281">
    <property type="protein sequence ID" value="ACK54437.1"/>
    <property type="molecule type" value="Genomic_DNA"/>
</dbReference>
<evidence type="ECO:0000256" key="3">
    <source>
        <dbReference type="PIRNR" id="PIRNR006230"/>
    </source>
</evidence>
<evidence type="ECO:0000313" key="7">
    <source>
        <dbReference type="EMBL" id="ACK54437.1"/>
    </source>
</evidence>
<dbReference type="GO" id="GO:0003924">
    <property type="term" value="F:GTPase activity"/>
    <property type="evidence" value="ECO:0007669"/>
    <property type="project" value="TreeGrafter"/>
</dbReference>
<dbReference type="GO" id="GO:0006412">
    <property type="term" value="P:translation"/>
    <property type="evidence" value="ECO:0007669"/>
    <property type="project" value="TreeGrafter"/>
</dbReference>
<feature type="binding site" evidence="4">
    <location>
        <position position="170"/>
    </location>
    <ligand>
        <name>GTP</name>
        <dbReference type="ChEBI" id="CHEBI:37565"/>
    </ligand>
</feature>
<feature type="domain" description="G" evidence="6">
    <location>
        <begin position="118"/>
        <end position="184"/>
    </location>
</feature>
<dbReference type="Gene3D" id="3.40.50.300">
    <property type="entry name" value="P-loop containing nucleotide triphosphate hydrolases"/>
    <property type="match status" value="1"/>
</dbReference>
<evidence type="ECO:0000259" key="6">
    <source>
        <dbReference type="Pfam" id="PF01926"/>
    </source>
</evidence>
<reference evidence="8" key="1">
    <citation type="submission" date="2009-05" db="EMBL/GenBank/DDBJ databases">
        <title>Complete sequence of chromosome of Thauera sp. MZ1T.</title>
        <authorList>
            <consortium name="US DOE Joint Genome Institute"/>
            <person name="Lucas S."/>
            <person name="Copeland A."/>
            <person name="Lapidus A."/>
            <person name="Glavina del Rio T."/>
            <person name="Dalin E."/>
            <person name="Tice H."/>
            <person name="Bruce D."/>
            <person name="Goodwin L."/>
            <person name="Pitluck S."/>
            <person name="Sims D."/>
            <person name="Brettin T."/>
            <person name="Detter J.C."/>
            <person name="Han C."/>
            <person name="Larimer F."/>
            <person name="Land M."/>
            <person name="Hauser L."/>
            <person name="Kyrpides N."/>
            <person name="Mikhailova N."/>
            <person name="Sayler G.S."/>
        </authorList>
    </citation>
    <scope>NUCLEOTIDE SEQUENCE [LARGE SCALE GENOMIC DNA]</scope>
    <source>
        <strain evidence="8">MZ1T</strain>
    </source>
</reference>
<accession>C4ZJQ5</accession>
<keyword evidence="1 3" id="KW-0547">Nucleotide-binding</keyword>
<evidence type="ECO:0000256" key="2">
    <source>
        <dbReference type="ARBA" id="ARBA00023134"/>
    </source>
</evidence>
<dbReference type="OrthoDB" id="9779790at2"/>
<dbReference type="InterPro" id="IPR016478">
    <property type="entry name" value="GTPase_MTG1"/>
</dbReference>
<dbReference type="CDD" id="cd01856">
    <property type="entry name" value="YlqF"/>
    <property type="match status" value="1"/>
</dbReference>
<dbReference type="GO" id="GO:0005737">
    <property type="term" value="C:cytoplasm"/>
    <property type="evidence" value="ECO:0007669"/>
    <property type="project" value="UniProtKB-SubCell"/>
</dbReference>
<dbReference type="KEGG" id="tmz:Tmz1t_1682"/>
<comment type="function">
    <text evidence="3">Required for a late step of 50S ribosomal subunit assembly. Has GTPase activity.</text>
</comment>
<keyword evidence="3" id="KW-0963">Cytoplasm</keyword>
<dbReference type="Pfam" id="PF01926">
    <property type="entry name" value="MMR_HSR1"/>
    <property type="match status" value="1"/>
</dbReference>
<sequence>MPIQWFPGHMASARKKAAEAMAMTDVVIEVVDARLPEASSNPMIAELRRFRNRPCLKLLNKSDLADPEVTRAWMESYNRLPGVKAVAISAKSPAEVARVPALCRQLAPHRDDGVKPLRMMIMGIPNVGKSTLMNALLKRKVAKVGDEPAVTKHQQTLDLGPGMTLTDTPGMMWPKIDHDADGYMLAASHAIGRNAVIDEEVAAFLGEILIARYPDRLAVRYRLDAAAMAALDGPALVEAVGRRRGCLVKGGGLDLEKAAQILLQDYRDGALGRISLETPETRAHMIAAAQAAAAQAAAAGETGEEAAGAAEAGGEADASGGEGD</sequence>
<dbReference type="STRING" id="85643.Tmz1t_1682"/>
<dbReference type="InterPro" id="IPR023179">
    <property type="entry name" value="GTP-bd_ortho_bundle_sf"/>
</dbReference>
<organism evidence="7 8">
    <name type="scientific">Thauera aminoaromatica</name>
    <dbReference type="NCBI Taxonomy" id="164330"/>
    <lineage>
        <taxon>Bacteria</taxon>
        <taxon>Pseudomonadati</taxon>
        <taxon>Pseudomonadota</taxon>
        <taxon>Betaproteobacteria</taxon>
        <taxon>Rhodocyclales</taxon>
        <taxon>Zoogloeaceae</taxon>
        <taxon>Thauera</taxon>
    </lineage>
</organism>
<dbReference type="GO" id="GO:0005525">
    <property type="term" value="F:GTP binding"/>
    <property type="evidence" value="ECO:0007669"/>
    <property type="project" value="UniProtKB-KW"/>
</dbReference>
<dbReference type="InterPro" id="IPR006073">
    <property type="entry name" value="GTP-bd"/>
</dbReference>
<keyword evidence="2 3" id="KW-0342">GTP-binding</keyword>
<reference evidence="7 8" key="2">
    <citation type="journal article" date="2012" name="Stand. Genomic Sci.">
        <title>Complete genome sequence of Thauera aminoaromatica strain MZ1T.</title>
        <authorList>
            <person name="Jiang K."/>
            <person name="Sanseverino J."/>
            <person name="Chauhan A."/>
            <person name="Lucas S."/>
            <person name="Copeland A."/>
            <person name="Lapidus A."/>
            <person name="Del Rio T.G."/>
            <person name="Dalin E."/>
            <person name="Tice H."/>
            <person name="Bruce D."/>
            <person name="Goodwin L."/>
            <person name="Pitluck S."/>
            <person name="Sims D."/>
            <person name="Brettin T."/>
            <person name="Detter J.C."/>
            <person name="Han C."/>
            <person name="Chang Y.J."/>
            <person name="Larimer F."/>
            <person name="Land M."/>
            <person name="Hauser L."/>
            <person name="Kyrpides N.C."/>
            <person name="Mikhailova N."/>
            <person name="Moser S."/>
            <person name="Jegier P."/>
            <person name="Close D."/>
            <person name="Debruyn J.M."/>
            <person name="Wang Y."/>
            <person name="Layton A.C."/>
            <person name="Allen M.S."/>
            <person name="Sayler G.S."/>
        </authorList>
    </citation>
    <scope>NUCLEOTIDE SEQUENCE [LARGE SCALE GENOMIC DNA]</scope>
    <source>
        <strain evidence="7 8">MZ1T</strain>
    </source>
</reference>
<evidence type="ECO:0000256" key="5">
    <source>
        <dbReference type="SAM" id="MobiDB-lite"/>
    </source>
</evidence>
<gene>
    <name evidence="7" type="ordered locus">Tmz1t_1682</name>
</gene>
<dbReference type="AlphaFoldDB" id="C4ZJQ5"/>
<dbReference type="Proteomes" id="UP000002186">
    <property type="component" value="Chromosome"/>
</dbReference>
<dbReference type="PANTHER" id="PTHR45782:SF4">
    <property type="entry name" value="MITOCHONDRIAL RIBOSOME-ASSOCIATED GTPASE 1"/>
    <property type="match status" value="1"/>
</dbReference>
<dbReference type="InterPro" id="IPR019991">
    <property type="entry name" value="GTP-bd_ribosome_bgen"/>
</dbReference>
<evidence type="ECO:0000256" key="4">
    <source>
        <dbReference type="PIRSR" id="PIRSR006230-1"/>
    </source>
</evidence>
<keyword evidence="8" id="KW-1185">Reference proteome</keyword>
<feature type="binding site" evidence="4">
    <location>
        <begin position="126"/>
        <end position="131"/>
    </location>
    <ligand>
        <name>GTP</name>
        <dbReference type="ChEBI" id="CHEBI:37565"/>
    </ligand>
</feature>
<name>C4ZJQ5_THASP</name>
<proteinExistence type="inferred from homology"/>
<evidence type="ECO:0000313" key="8">
    <source>
        <dbReference type="Proteomes" id="UP000002186"/>
    </source>
</evidence>
<feature type="region of interest" description="Disordered" evidence="5">
    <location>
        <begin position="299"/>
        <end position="324"/>
    </location>
</feature>
<comment type="subcellular location">
    <subcellularLocation>
        <location evidence="3">Cytoplasm</location>
    </subcellularLocation>
</comment>
<dbReference type="PANTHER" id="PTHR45782">
    <property type="entry name" value="MITOCHONDRIAL RIBOSOME-ASSOCIATED GTPASE 1"/>
    <property type="match status" value="1"/>
</dbReference>
<evidence type="ECO:0000256" key="1">
    <source>
        <dbReference type="ARBA" id="ARBA00022741"/>
    </source>
</evidence>
<dbReference type="NCBIfam" id="TIGR03596">
    <property type="entry name" value="GTPase_YlqF"/>
    <property type="match status" value="1"/>
</dbReference>
<dbReference type="RefSeq" id="WP_012585144.1">
    <property type="nucleotide sequence ID" value="NC_011662.2"/>
</dbReference>
<protein>
    <recommendedName>
        <fullName evidence="3">Ribosome biogenesis GTPase A</fullName>
    </recommendedName>
</protein>
<dbReference type="Gene3D" id="1.10.1580.10">
    <property type="match status" value="1"/>
</dbReference>
<dbReference type="PIRSF" id="PIRSF006230">
    <property type="entry name" value="MG442"/>
    <property type="match status" value="1"/>
</dbReference>
<dbReference type="HOGENOM" id="CLU_011106_1_0_4"/>
<dbReference type="eggNOG" id="COG1161">
    <property type="taxonomic scope" value="Bacteria"/>
</dbReference>
<feature type="binding site" evidence="4">
    <location>
        <begin position="60"/>
        <end position="63"/>
    </location>
    <ligand>
        <name>GTP</name>
        <dbReference type="ChEBI" id="CHEBI:37565"/>
    </ligand>
</feature>